<dbReference type="PANTHER" id="PTHR14788:SF5">
    <property type="entry name" value="TRANSMEMBRANE PROTEIN 156"/>
    <property type="match status" value="1"/>
</dbReference>
<accession>A0ABM1VN47</accession>
<gene>
    <name evidence="4" type="primary">TMEM156</name>
</gene>
<evidence type="ECO:0000313" key="4">
    <source>
        <dbReference type="RefSeq" id="XP_030744460.1"/>
    </source>
</evidence>
<keyword evidence="2" id="KW-1133">Transmembrane helix</keyword>
<feature type="transmembrane region" description="Helical" evidence="2">
    <location>
        <begin position="6"/>
        <end position="25"/>
    </location>
</feature>
<evidence type="ECO:0000313" key="3">
    <source>
        <dbReference type="Proteomes" id="UP000694863"/>
    </source>
</evidence>
<reference evidence="4" key="1">
    <citation type="submission" date="2025-08" db="UniProtKB">
        <authorList>
            <consortium name="RefSeq"/>
        </authorList>
    </citation>
    <scope>IDENTIFICATION</scope>
</reference>
<feature type="region of interest" description="Disordered" evidence="1">
    <location>
        <begin position="162"/>
        <end position="182"/>
    </location>
</feature>
<keyword evidence="3" id="KW-1185">Reference proteome</keyword>
<name>A0ABM1VN47_ECHTE</name>
<evidence type="ECO:0000256" key="2">
    <source>
        <dbReference type="SAM" id="Phobius"/>
    </source>
</evidence>
<evidence type="ECO:0000256" key="1">
    <source>
        <dbReference type="SAM" id="MobiDB-lite"/>
    </source>
</evidence>
<proteinExistence type="predicted"/>
<dbReference type="Pfam" id="PF15106">
    <property type="entry name" value="TMEM156"/>
    <property type="match status" value="1"/>
</dbReference>
<dbReference type="InterPro" id="IPR029374">
    <property type="entry name" value="TMEM156"/>
</dbReference>
<keyword evidence="2 4" id="KW-0812">Transmembrane</keyword>
<protein>
    <submittedName>
        <fullName evidence="4">Transmembrane protein 156</fullName>
    </submittedName>
</protein>
<organism evidence="3 4">
    <name type="scientific">Echinops telfairi</name>
    <name type="common">Lesser hedgehog tenrec</name>
    <dbReference type="NCBI Taxonomy" id="9371"/>
    <lineage>
        <taxon>Eukaryota</taxon>
        <taxon>Metazoa</taxon>
        <taxon>Chordata</taxon>
        <taxon>Craniata</taxon>
        <taxon>Vertebrata</taxon>
        <taxon>Euteleostomi</taxon>
        <taxon>Mammalia</taxon>
        <taxon>Eutheria</taxon>
        <taxon>Afrotheria</taxon>
        <taxon>Tenrecidae</taxon>
        <taxon>Tenrecinae</taxon>
        <taxon>Echinops</taxon>
    </lineage>
</organism>
<keyword evidence="2" id="KW-0472">Membrane</keyword>
<feature type="transmembrane region" description="Helical" evidence="2">
    <location>
        <begin position="214"/>
        <end position="236"/>
    </location>
</feature>
<dbReference type="GeneID" id="101663815"/>
<dbReference type="Proteomes" id="UP000694863">
    <property type="component" value="Unplaced"/>
</dbReference>
<dbReference type="RefSeq" id="XP_030744460.1">
    <property type="nucleotide sequence ID" value="XM_030888600.2"/>
</dbReference>
<sequence length="304" mass="34420">MTKTALLKLILAIVITIILILPDYFKTPGDNMLELSCLEMCLQPNLTYSQSLLNYSFMTLLRPVRETQVFRGIFLNHSDFQNITRICQEIPSKFEVCSSCLICQSKEDMDFNSQEQSPKVLVMRGSMHSKASAFRLQHQHLNFTVAPVVGHAEAYTTTCNLQPHTRTPKPTVEEPTEEKSINDSCRTAGGLHSYIHVSLHLDMDIKYFTCSMKIAWYVLVLLVFVLLIILITHKILEGHQRAPTWQTHKCDSTSFLLRGSNSEKQRALNLQVLLAETTQSLPSAQVHVVLAPIPELEVVSTIHQ</sequence>
<dbReference type="PANTHER" id="PTHR14788">
    <property type="entry name" value="TRANSMEMBRANE PROTEIN 156"/>
    <property type="match status" value="1"/>
</dbReference>